<dbReference type="InterPro" id="IPR011009">
    <property type="entry name" value="Kinase-like_dom_sf"/>
</dbReference>
<dbReference type="PANTHER" id="PTHR43671:SF13">
    <property type="entry name" value="SERINE_THREONINE-PROTEIN KINASE NEK2"/>
    <property type="match status" value="1"/>
</dbReference>
<feature type="region of interest" description="Disordered" evidence="6">
    <location>
        <begin position="608"/>
        <end position="703"/>
    </location>
</feature>
<keyword evidence="10" id="KW-1185">Reference proteome</keyword>
<keyword evidence="5" id="KW-0067">ATP-binding</keyword>
<dbReference type="PROSITE" id="PS50011">
    <property type="entry name" value="PROTEIN_KINASE_DOM"/>
    <property type="match status" value="1"/>
</dbReference>
<dbReference type="Gene3D" id="1.10.510.10">
    <property type="entry name" value="Transferase(Phosphotransferase) domain 1"/>
    <property type="match status" value="1"/>
</dbReference>
<dbReference type="EMBL" id="JAANBB010000323">
    <property type="protein sequence ID" value="KAF7544091.1"/>
    <property type="molecule type" value="Genomic_DNA"/>
</dbReference>
<keyword evidence="3" id="KW-0547">Nucleotide-binding</keyword>
<gene>
    <name evidence="9" type="ORF">G7Z17_g10225</name>
</gene>
<feature type="compositionally biased region" description="Low complexity" evidence="6">
    <location>
        <begin position="653"/>
        <end position="676"/>
    </location>
</feature>
<evidence type="ECO:0000256" key="4">
    <source>
        <dbReference type="ARBA" id="ARBA00022777"/>
    </source>
</evidence>
<reference evidence="9" key="1">
    <citation type="submission" date="2020-03" db="EMBL/GenBank/DDBJ databases">
        <title>Draft Genome Sequence of Cylindrodendrum hubeiense.</title>
        <authorList>
            <person name="Buettner E."/>
            <person name="Kellner H."/>
        </authorList>
    </citation>
    <scope>NUCLEOTIDE SEQUENCE</scope>
    <source>
        <strain evidence="9">IHI 201604</strain>
    </source>
</reference>
<keyword evidence="2" id="KW-0808">Transferase</keyword>
<feature type="compositionally biased region" description="Polar residues" evidence="6">
    <location>
        <begin position="615"/>
        <end position="625"/>
    </location>
</feature>
<dbReference type="AlphaFoldDB" id="A0A9P5H2I5"/>
<accession>A0A9P5H2I5</accession>
<keyword evidence="4" id="KW-0418">Kinase</keyword>
<feature type="compositionally biased region" description="Polar residues" evidence="6">
    <location>
        <begin position="684"/>
        <end position="703"/>
    </location>
</feature>
<dbReference type="OrthoDB" id="9992527at2759"/>
<keyword evidence="7" id="KW-0812">Transmembrane</keyword>
<evidence type="ECO:0000256" key="7">
    <source>
        <dbReference type="SAM" id="Phobius"/>
    </source>
</evidence>
<dbReference type="Pfam" id="PF00069">
    <property type="entry name" value="Pkinase"/>
    <property type="match status" value="1"/>
</dbReference>
<sequence>MRTAEYFAKSSEDSADVMQIWTEQMHEKTMSMHVITVFTLIFLPGTFVATIFSSGILTFGADGSAGFGSDMGDWKQPLCDRGFETRSVELRRDTAAAFLPPWGGGFYDPVMDTRKEVRQIGGEVGRLKEKYTGRDGIEGERPNYIPLSELERFWTPSRLSTIMGAYPNPPVQDPATITKRFLRVFSLLIYTGNVSFLEDFVEAKLEDNKFPIDKAPSSWPDTRPYHKLFNQVNESQWMFFPLTIEPNGLYNQTLSARQILPIDEKEEIKTGVSVSVCKIRTRKECTRFNETTFVLKTYGKSSYNQFDRERKVFNSLQSHRPPHIVACYGSFMQEQLDGTLTYNLLLEWVNGGNLEEFFNNIQPPQTSKEVNQFWGAFIGSFEGLHHLHLHAKDQRTPRYQGIHQDIKPENILVSKGPSGEVFDISLKIADFGFCHTKVVENDDDNAWGVDSHGGQTYGTVPTNLQTRPDILIASSGAPECSHHATYTQRGPHRITTEADIFSMGCVMSDAAAWVVGGQSGRDEYRKKRANETKEIPSFNRSGHDGCFHDGVYALNAVAEMHDAINDSVSDFDFITPGVLKLAQDHMLLRQGDGRWVASELREKLTTIKQAAVEETSPTQERQNTPPQMPSPPSENTTATDNRLRLEISPSNPPSTTSRTSLQSLSSLMSPISSPLSAKTLGKSPENSPIVSPTEKSNNTTAGSSFPELTLEQVRAYRHAKKNKLPVNSEVERVISILSTNFKHRDHMFFIDTSGTMGQHAEESRNAFKDFAYVAKLIDDDGIELCFSSNPQKMHRSSHTSNLVTKFSHQQWNQIGFEDKFGVFIDKHVIPRLSSKVPKFIRSPTLKRLSIFVFTDGRWGYDENAAGGVENPIKKLMDEIKHQKLDRTQVMLQFIRFGNDNDGKRFLSYLDDFGKEFDL</sequence>
<protein>
    <recommendedName>
        <fullName evidence="1">non-specific serine/threonine protein kinase</fullName>
        <ecNumber evidence="1">2.7.11.1</ecNumber>
    </recommendedName>
</protein>
<evidence type="ECO:0000313" key="10">
    <source>
        <dbReference type="Proteomes" id="UP000722485"/>
    </source>
</evidence>
<evidence type="ECO:0000256" key="1">
    <source>
        <dbReference type="ARBA" id="ARBA00012513"/>
    </source>
</evidence>
<dbReference type="SUPFAM" id="SSF56112">
    <property type="entry name" value="Protein kinase-like (PK-like)"/>
    <property type="match status" value="1"/>
</dbReference>
<evidence type="ECO:0000259" key="8">
    <source>
        <dbReference type="PROSITE" id="PS50011"/>
    </source>
</evidence>
<evidence type="ECO:0000256" key="5">
    <source>
        <dbReference type="ARBA" id="ARBA00022840"/>
    </source>
</evidence>
<keyword evidence="7" id="KW-1133">Transmembrane helix</keyword>
<dbReference type="InterPro" id="IPR000719">
    <property type="entry name" value="Prot_kinase_dom"/>
</dbReference>
<evidence type="ECO:0000313" key="9">
    <source>
        <dbReference type="EMBL" id="KAF7544091.1"/>
    </source>
</evidence>
<comment type="caution">
    <text evidence="9">The sequence shown here is derived from an EMBL/GenBank/DDBJ whole genome shotgun (WGS) entry which is preliminary data.</text>
</comment>
<evidence type="ECO:0000256" key="2">
    <source>
        <dbReference type="ARBA" id="ARBA00022679"/>
    </source>
</evidence>
<evidence type="ECO:0000256" key="3">
    <source>
        <dbReference type="ARBA" id="ARBA00022741"/>
    </source>
</evidence>
<dbReference type="EC" id="2.7.11.1" evidence="1"/>
<organism evidence="9 10">
    <name type="scientific">Cylindrodendrum hubeiense</name>
    <dbReference type="NCBI Taxonomy" id="595255"/>
    <lineage>
        <taxon>Eukaryota</taxon>
        <taxon>Fungi</taxon>
        <taxon>Dikarya</taxon>
        <taxon>Ascomycota</taxon>
        <taxon>Pezizomycotina</taxon>
        <taxon>Sordariomycetes</taxon>
        <taxon>Hypocreomycetidae</taxon>
        <taxon>Hypocreales</taxon>
        <taxon>Nectriaceae</taxon>
        <taxon>Cylindrodendrum</taxon>
    </lineage>
</organism>
<dbReference type="GO" id="GO:0005524">
    <property type="term" value="F:ATP binding"/>
    <property type="evidence" value="ECO:0007669"/>
    <property type="project" value="UniProtKB-KW"/>
</dbReference>
<dbReference type="PANTHER" id="PTHR43671">
    <property type="entry name" value="SERINE/THREONINE-PROTEIN KINASE NEK"/>
    <property type="match status" value="1"/>
</dbReference>
<feature type="domain" description="Protein kinase" evidence="8">
    <location>
        <begin position="262"/>
        <end position="588"/>
    </location>
</feature>
<dbReference type="GO" id="GO:0004674">
    <property type="term" value="F:protein serine/threonine kinase activity"/>
    <property type="evidence" value="ECO:0007669"/>
    <property type="project" value="UniProtKB-EC"/>
</dbReference>
<dbReference type="Proteomes" id="UP000722485">
    <property type="component" value="Unassembled WGS sequence"/>
</dbReference>
<name>A0A9P5H2I5_9HYPO</name>
<dbReference type="InterPro" id="IPR050660">
    <property type="entry name" value="NEK_Ser/Thr_kinase"/>
</dbReference>
<dbReference type="SMART" id="SM00220">
    <property type="entry name" value="S_TKc"/>
    <property type="match status" value="1"/>
</dbReference>
<proteinExistence type="predicted"/>
<feature type="transmembrane region" description="Helical" evidence="7">
    <location>
        <begin position="34"/>
        <end position="57"/>
    </location>
</feature>
<keyword evidence="7" id="KW-0472">Membrane</keyword>
<evidence type="ECO:0000256" key="6">
    <source>
        <dbReference type="SAM" id="MobiDB-lite"/>
    </source>
</evidence>